<gene>
    <name evidence="8" type="primary">Ptprg</name>
    <name evidence="8" type="ORF">CDAR_425451</name>
</gene>
<dbReference type="EC" id="4.2.1.1" evidence="2"/>
<feature type="non-terminal residue" evidence="8">
    <location>
        <position position="1"/>
    </location>
</feature>
<dbReference type="CDD" id="cd00326">
    <property type="entry name" value="alpha_CA"/>
    <property type="match status" value="1"/>
</dbReference>
<keyword evidence="8" id="KW-0675">Receptor</keyword>
<keyword evidence="4" id="KW-0862">Zinc</keyword>
<dbReference type="PANTHER" id="PTHR18952:SF265">
    <property type="entry name" value="CARBONIC ANHYDRASE"/>
    <property type="match status" value="1"/>
</dbReference>
<dbReference type="InterPro" id="IPR036398">
    <property type="entry name" value="CA_dom_sf"/>
</dbReference>
<comment type="catalytic activity">
    <reaction evidence="6">
        <text>hydrogencarbonate + H(+) = CO2 + H2O</text>
        <dbReference type="Rhea" id="RHEA:10748"/>
        <dbReference type="ChEBI" id="CHEBI:15377"/>
        <dbReference type="ChEBI" id="CHEBI:15378"/>
        <dbReference type="ChEBI" id="CHEBI:16526"/>
        <dbReference type="ChEBI" id="CHEBI:17544"/>
        <dbReference type="EC" id="4.2.1.1"/>
    </reaction>
</comment>
<reference evidence="8 9" key="1">
    <citation type="submission" date="2021-06" db="EMBL/GenBank/DDBJ databases">
        <title>Caerostris darwini draft genome.</title>
        <authorList>
            <person name="Kono N."/>
            <person name="Arakawa K."/>
        </authorList>
    </citation>
    <scope>NUCLEOTIDE SEQUENCE [LARGE SCALE GENOMIC DNA]</scope>
</reference>
<dbReference type="Proteomes" id="UP001054837">
    <property type="component" value="Unassembled WGS sequence"/>
</dbReference>
<evidence type="ECO:0000256" key="2">
    <source>
        <dbReference type="ARBA" id="ARBA00012925"/>
    </source>
</evidence>
<keyword evidence="5" id="KW-0456">Lyase</keyword>
<evidence type="ECO:0000256" key="4">
    <source>
        <dbReference type="ARBA" id="ARBA00022833"/>
    </source>
</evidence>
<evidence type="ECO:0000256" key="6">
    <source>
        <dbReference type="ARBA" id="ARBA00048348"/>
    </source>
</evidence>
<dbReference type="Gene3D" id="3.10.200.10">
    <property type="entry name" value="Alpha carbonic anhydrase"/>
    <property type="match status" value="1"/>
</dbReference>
<dbReference type="AlphaFoldDB" id="A0AAV4NZ41"/>
<keyword evidence="3" id="KW-0479">Metal-binding</keyword>
<evidence type="ECO:0000256" key="3">
    <source>
        <dbReference type="ARBA" id="ARBA00022723"/>
    </source>
</evidence>
<proteinExistence type="inferred from homology"/>
<evidence type="ECO:0000313" key="8">
    <source>
        <dbReference type="EMBL" id="GIX90031.1"/>
    </source>
</evidence>
<dbReference type="Pfam" id="PF00194">
    <property type="entry name" value="Carb_anhydrase"/>
    <property type="match status" value="1"/>
</dbReference>
<keyword evidence="9" id="KW-1185">Reference proteome</keyword>
<dbReference type="SUPFAM" id="SSF51069">
    <property type="entry name" value="Carbonic anhydrase"/>
    <property type="match status" value="1"/>
</dbReference>
<dbReference type="EMBL" id="BPLQ01002214">
    <property type="protein sequence ID" value="GIX90031.1"/>
    <property type="molecule type" value="Genomic_DNA"/>
</dbReference>
<evidence type="ECO:0000256" key="1">
    <source>
        <dbReference type="ARBA" id="ARBA00010718"/>
    </source>
</evidence>
<dbReference type="GO" id="GO:0008270">
    <property type="term" value="F:zinc ion binding"/>
    <property type="evidence" value="ECO:0007669"/>
    <property type="project" value="InterPro"/>
</dbReference>
<dbReference type="GO" id="GO:0004089">
    <property type="term" value="F:carbonate dehydratase activity"/>
    <property type="evidence" value="ECO:0007669"/>
    <property type="project" value="UniProtKB-EC"/>
</dbReference>
<comment type="similarity">
    <text evidence="1">Belongs to the alpha-carbonic anhydrase family.</text>
</comment>
<protein>
    <recommendedName>
        <fullName evidence="2">carbonic anhydrase</fullName>
        <ecNumber evidence="2">4.2.1.1</ecNumber>
    </recommendedName>
</protein>
<feature type="domain" description="Alpha-carbonic anhydrase" evidence="7">
    <location>
        <begin position="1"/>
        <end position="111"/>
    </location>
</feature>
<comment type="caution">
    <text evidence="8">The sequence shown here is derived from an EMBL/GenBank/DDBJ whole genome shotgun (WGS) entry which is preliminary data.</text>
</comment>
<evidence type="ECO:0000313" key="9">
    <source>
        <dbReference type="Proteomes" id="UP001054837"/>
    </source>
</evidence>
<dbReference type="PANTHER" id="PTHR18952">
    <property type="entry name" value="CARBONIC ANHYDRASE"/>
    <property type="match status" value="1"/>
</dbReference>
<organism evidence="8 9">
    <name type="scientific">Caerostris darwini</name>
    <dbReference type="NCBI Taxonomy" id="1538125"/>
    <lineage>
        <taxon>Eukaryota</taxon>
        <taxon>Metazoa</taxon>
        <taxon>Ecdysozoa</taxon>
        <taxon>Arthropoda</taxon>
        <taxon>Chelicerata</taxon>
        <taxon>Arachnida</taxon>
        <taxon>Araneae</taxon>
        <taxon>Araneomorphae</taxon>
        <taxon>Entelegynae</taxon>
        <taxon>Araneoidea</taxon>
        <taxon>Araneidae</taxon>
        <taxon>Caerostris</taxon>
    </lineage>
</organism>
<sequence length="128" mass="14511">ASKRNNPVLDPIITSLPKVGVPGKEVAIQPFPLHNLLPKDVLHYYRYMGSLTTPPCTENVVWTIMAQPLLIGELQLKALRRVRQSTGSSRRMSNNVRPTQDLNDRIVLESIPKKKKRGHKVNANQTYF</sequence>
<evidence type="ECO:0000259" key="7">
    <source>
        <dbReference type="PROSITE" id="PS51144"/>
    </source>
</evidence>
<evidence type="ECO:0000256" key="5">
    <source>
        <dbReference type="ARBA" id="ARBA00023239"/>
    </source>
</evidence>
<accession>A0AAV4NZ41</accession>
<dbReference type="PROSITE" id="PS51144">
    <property type="entry name" value="ALPHA_CA_2"/>
    <property type="match status" value="1"/>
</dbReference>
<name>A0AAV4NZ41_9ARAC</name>
<dbReference type="InterPro" id="IPR001148">
    <property type="entry name" value="CA_dom"/>
</dbReference>
<dbReference type="InterPro" id="IPR023561">
    <property type="entry name" value="Carbonic_anhydrase_a-class"/>
</dbReference>
<dbReference type="SMART" id="SM01057">
    <property type="entry name" value="Carb_anhydrase"/>
    <property type="match status" value="1"/>
</dbReference>